<evidence type="ECO:0000256" key="6">
    <source>
        <dbReference type="SAM" id="Phobius"/>
    </source>
</evidence>
<sequence>MGSRESDNKNIMETVLFEIAGHTITVIESLAIGLGLALFLLLVLLVVLLRSARQRQYEAASDAVRAAEMERHLADMMRVQSEMTGRMQTMSEIFGTRTSDLARVLTERIDASSHRVNQSMTESRSKTEETLSKLHERLAVIDKAQSNITQLSGEIVSLQSILSNKQQRGAFGQGRMEAIIADGLASNAYNFQVTLSNGSRPDALIHMPNDAPSLVIDAKFPLESWQRINEAENPEALKAAMTGFRNDCWVHIKAISEKYLIAGETQDTAFMFVPSESIFADLHERFEDIVQRAARARVVIVSPSLLMLSIQVIQALLRDVRMREQAHVIQKEVMALLEDVGRLDERVNKLKSHFTQTQNDVDQILISTGKVTKRSERIEALDFEEKPRIAD</sequence>
<keyword evidence="5" id="KW-0233">DNA recombination</keyword>
<dbReference type="Pfam" id="PF02646">
    <property type="entry name" value="RmuC"/>
    <property type="match status" value="1"/>
</dbReference>
<evidence type="ECO:0000256" key="5">
    <source>
        <dbReference type="ARBA" id="ARBA00023172"/>
    </source>
</evidence>
<feature type="transmembrane region" description="Helical" evidence="6">
    <location>
        <begin position="30"/>
        <end position="49"/>
    </location>
</feature>
<dbReference type="RefSeq" id="WP_244640603.1">
    <property type="nucleotide sequence ID" value="NZ_BMKB01000001.1"/>
</dbReference>
<evidence type="ECO:0000256" key="1">
    <source>
        <dbReference type="ARBA" id="ARBA00003416"/>
    </source>
</evidence>
<dbReference type="Proteomes" id="UP000596977">
    <property type="component" value="Unassembled WGS sequence"/>
</dbReference>
<dbReference type="EMBL" id="BMKB01000001">
    <property type="protein sequence ID" value="GGA40011.1"/>
    <property type="molecule type" value="Genomic_DNA"/>
</dbReference>
<evidence type="ECO:0000256" key="2">
    <source>
        <dbReference type="ARBA" id="ARBA00009840"/>
    </source>
</evidence>
<keyword evidence="4" id="KW-0175">Coiled coil</keyword>
<name>A0A916VVB4_9HYPH</name>
<keyword evidence="6" id="KW-0812">Transmembrane</keyword>
<accession>A0A916VVB4</accession>
<keyword evidence="8" id="KW-1185">Reference proteome</keyword>
<dbReference type="PANTHER" id="PTHR30563">
    <property type="entry name" value="DNA RECOMBINATION PROTEIN RMUC"/>
    <property type="match status" value="1"/>
</dbReference>
<feature type="transmembrane region" description="Helical" evidence="6">
    <location>
        <begin position="298"/>
        <end position="317"/>
    </location>
</feature>
<evidence type="ECO:0000256" key="4">
    <source>
        <dbReference type="ARBA" id="ARBA00023054"/>
    </source>
</evidence>
<dbReference type="AlphaFoldDB" id="A0A916VVB4"/>
<dbReference type="PANTHER" id="PTHR30563:SF0">
    <property type="entry name" value="DNA RECOMBINATION PROTEIN RMUC"/>
    <property type="match status" value="1"/>
</dbReference>
<comment type="function">
    <text evidence="1">Involved in DNA recombination.</text>
</comment>
<protein>
    <recommendedName>
        <fullName evidence="3">DNA recombination protein RmuC homolog</fullName>
    </recommendedName>
</protein>
<evidence type="ECO:0000313" key="8">
    <source>
        <dbReference type="Proteomes" id="UP000596977"/>
    </source>
</evidence>
<proteinExistence type="inferred from homology"/>
<evidence type="ECO:0000313" key="7">
    <source>
        <dbReference type="EMBL" id="GGA40011.1"/>
    </source>
</evidence>
<comment type="similarity">
    <text evidence="2">Belongs to the RmuC family.</text>
</comment>
<dbReference type="GO" id="GO:0006310">
    <property type="term" value="P:DNA recombination"/>
    <property type="evidence" value="ECO:0007669"/>
    <property type="project" value="UniProtKB-KW"/>
</dbReference>
<reference evidence="7 8" key="1">
    <citation type="journal article" date="2014" name="Int. J. Syst. Evol. Microbiol.">
        <title>Complete genome sequence of Corynebacterium casei LMG S-19264T (=DSM 44701T), isolated from a smear-ripened cheese.</title>
        <authorList>
            <consortium name="US DOE Joint Genome Institute (JGI-PGF)"/>
            <person name="Walter F."/>
            <person name="Albersmeier A."/>
            <person name="Kalinowski J."/>
            <person name="Ruckert C."/>
        </authorList>
    </citation>
    <scope>NUCLEOTIDE SEQUENCE [LARGE SCALE GENOMIC DNA]</scope>
    <source>
        <strain evidence="7 8">CGMCC 1.15896</strain>
    </source>
</reference>
<keyword evidence="6" id="KW-0472">Membrane</keyword>
<organism evidence="7 8">
    <name type="scientific">Pelagibacterium lentulum</name>
    <dbReference type="NCBI Taxonomy" id="2029865"/>
    <lineage>
        <taxon>Bacteria</taxon>
        <taxon>Pseudomonadati</taxon>
        <taxon>Pseudomonadota</taxon>
        <taxon>Alphaproteobacteria</taxon>
        <taxon>Hyphomicrobiales</taxon>
        <taxon>Devosiaceae</taxon>
        <taxon>Pelagibacterium</taxon>
    </lineage>
</organism>
<dbReference type="InterPro" id="IPR003798">
    <property type="entry name" value="DNA_recombination_RmuC"/>
</dbReference>
<gene>
    <name evidence="7" type="ORF">GCM10011499_06850</name>
</gene>
<comment type="caution">
    <text evidence="7">The sequence shown here is derived from an EMBL/GenBank/DDBJ whole genome shotgun (WGS) entry which is preliminary data.</text>
</comment>
<keyword evidence="6" id="KW-1133">Transmembrane helix</keyword>
<evidence type="ECO:0000256" key="3">
    <source>
        <dbReference type="ARBA" id="ARBA00021840"/>
    </source>
</evidence>